<dbReference type="CDD" id="cd03794">
    <property type="entry name" value="GT4_WbuB-like"/>
    <property type="match status" value="1"/>
</dbReference>
<dbReference type="AlphaFoldDB" id="A0A2M6WLD4"/>
<comment type="caution">
    <text evidence="2">The sequence shown here is derived from an EMBL/GenBank/DDBJ whole genome shotgun (WGS) entry which is preliminary data.</text>
</comment>
<protein>
    <submittedName>
        <fullName evidence="2">Glycosyl transferase family 1</fullName>
    </submittedName>
</protein>
<dbReference type="PANTHER" id="PTHR12526:SF622">
    <property type="entry name" value="GLYCOSYLTRANSFERASE (GROUP I)"/>
    <property type="match status" value="1"/>
</dbReference>
<evidence type="ECO:0000259" key="1">
    <source>
        <dbReference type="Pfam" id="PF13439"/>
    </source>
</evidence>
<gene>
    <name evidence="2" type="ORF">COU00_03605</name>
</gene>
<dbReference type="Pfam" id="PF13692">
    <property type="entry name" value="Glyco_trans_1_4"/>
    <property type="match status" value="1"/>
</dbReference>
<dbReference type="PANTHER" id="PTHR12526">
    <property type="entry name" value="GLYCOSYLTRANSFERASE"/>
    <property type="match status" value="1"/>
</dbReference>
<organism evidence="2 3">
    <name type="scientific">Candidatus Falkowbacteria bacterium CG10_big_fil_rev_8_21_14_0_10_43_11</name>
    <dbReference type="NCBI Taxonomy" id="1974568"/>
    <lineage>
        <taxon>Bacteria</taxon>
        <taxon>Candidatus Falkowiibacteriota</taxon>
    </lineage>
</organism>
<name>A0A2M6WLD4_9BACT</name>
<dbReference type="Pfam" id="PF13439">
    <property type="entry name" value="Glyco_transf_4"/>
    <property type="match status" value="1"/>
</dbReference>
<evidence type="ECO:0000313" key="3">
    <source>
        <dbReference type="Proteomes" id="UP000229335"/>
    </source>
</evidence>
<reference evidence="3" key="1">
    <citation type="submission" date="2017-09" db="EMBL/GenBank/DDBJ databases">
        <title>Depth-based differentiation of microbial function through sediment-hosted aquifers and enrichment of novel symbionts in the deep terrestrial subsurface.</title>
        <authorList>
            <person name="Probst A.J."/>
            <person name="Ladd B."/>
            <person name="Jarett J.K."/>
            <person name="Geller-Mcgrath D.E."/>
            <person name="Sieber C.M.K."/>
            <person name="Emerson J.B."/>
            <person name="Anantharaman K."/>
            <person name="Thomas B.C."/>
            <person name="Malmstrom R."/>
            <person name="Stieglmeier M."/>
            <person name="Klingl A."/>
            <person name="Woyke T."/>
            <person name="Ryan C.M."/>
            <person name="Banfield J.F."/>
        </authorList>
    </citation>
    <scope>NUCLEOTIDE SEQUENCE [LARGE SCALE GENOMIC DNA]</scope>
</reference>
<dbReference type="SUPFAM" id="SSF53756">
    <property type="entry name" value="UDP-Glycosyltransferase/glycogen phosphorylase"/>
    <property type="match status" value="1"/>
</dbReference>
<accession>A0A2M6WLD4</accession>
<dbReference type="GO" id="GO:0016740">
    <property type="term" value="F:transferase activity"/>
    <property type="evidence" value="ECO:0007669"/>
    <property type="project" value="UniProtKB-KW"/>
</dbReference>
<dbReference type="InterPro" id="IPR028098">
    <property type="entry name" value="Glyco_trans_4-like_N"/>
</dbReference>
<proteinExistence type="predicted"/>
<sequence>MKVYYYVNARIPTEKAHGRQIMENCHALAKQGVDVTLILPRRHNRLKKDPFVFYGLKKNFKLNQIFCFDLLPLAKGKRIFFIIEAVSFALSALGHVLSARGRYDVLYTRDLIIAAVFSLLNKPLFHEVHNLPDKISWWHRLIWRRCRGIIVISAGLGNELIKNKIEADKILIARDGVNLEKFNLILSKQAAREKLKLNQEKKMVLYTGHLYSWKGADLLARAAAELPADAAVYLVGGTAEDINNFQKKYRAANLEVVGYRPAEEIPLWLKAADVLVLPNSAKEKISSFYTSPLKLFEYLSSGRPIVAADLPSIREVLNDDNSILVPPDDLAGLAMGIGKILNDPALAAKISTQSLRDAQQYSWDRRVEKIIAFIKNQKS</sequence>
<dbReference type="Proteomes" id="UP000229335">
    <property type="component" value="Unassembled WGS sequence"/>
</dbReference>
<dbReference type="Gene3D" id="3.40.50.2000">
    <property type="entry name" value="Glycogen Phosphorylase B"/>
    <property type="match status" value="2"/>
</dbReference>
<feature type="domain" description="Glycosyltransferase subfamily 4-like N-terminal" evidence="1">
    <location>
        <begin position="19"/>
        <end position="180"/>
    </location>
</feature>
<keyword evidence="2" id="KW-0808">Transferase</keyword>
<evidence type="ECO:0000313" key="2">
    <source>
        <dbReference type="EMBL" id="PIT93575.1"/>
    </source>
</evidence>
<dbReference type="EMBL" id="PFAS01000063">
    <property type="protein sequence ID" value="PIT93575.1"/>
    <property type="molecule type" value="Genomic_DNA"/>
</dbReference>